<dbReference type="RefSeq" id="XP_001386282.2">
    <property type="nucleotide sequence ID" value="XM_001386245.1"/>
</dbReference>
<proteinExistence type="predicted"/>
<dbReference type="AlphaFoldDB" id="A3LYZ9"/>
<dbReference type="EMBL" id="CP000501">
    <property type="protein sequence ID" value="ABN68253.2"/>
    <property type="molecule type" value="Genomic_DNA"/>
</dbReference>
<protein>
    <submittedName>
        <fullName evidence="1">Uncharacterized protein</fullName>
    </submittedName>
</protein>
<name>A3LYZ9_PICST</name>
<dbReference type="InParanoid" id="A3LYZ9"/>
<dbReference type="HOGENOM" id="CLU_1482538_0_0_1"/>
<evidence type="ECO:0000313" key="2">
    <source>
        <dbReference type="Proteomes" id="UP000002258"/>
    </source>
</evidence>
<gene>
    <name evidence="1" type="ORF">PICST_33363</name>
</gene>
<keyword evidence="2" id="KW-1185">Reference proteome</keyword>
<sequence length="182" mass="20272">MPSFICSTTTSTSVRIMTVRRSKKSTLRKWLVKFCIALLQFKKSTNSMKAVTTQKQMVTDSNGLILSSNLSSEGYKVVPQTASEIIVVERVHKFSYYLKSETIFWDITENSIKDDENALYTELETTGDNLKDTCINNDPISPSQVLSDDSISILSSAVEDNLSTNSSPCIDICKEVEYIGKG</sequence>
<dbReference type="KEGG" id="pic:PICST_33363"/>
<reference evidence="1 2" key="1">
    <citation type="journal article" date="2007" name="Nat. Biotechnol.">
        <title>Genome sequence of the lignocellulose-bioconverting and xylose-fermenting yeast Pichia stipitis.</title>
        <authorList>
            <person name="Jeffries T.W."/>
            <person name="Grigoriev I.V."/>
            <person name="Grimwood J."/>
            <person name="Laplaza J.M."/>
            <person name="Aerts A."/>
            <person name="Salamov A."/>
            <person name="Schmutz J."/>
            <person name="Lindquist E."/>
            <person name="Dehal P."/>
            <person name="Shapiro H."/>
            <person name="Jin Y.S."/>
            <person name="Passoth V."/>
            <person name="Richardson P.M."/>
        </authorList>
    </citation>
    <scope>NUCLEOTIDE SEQUENCE [LARGE SCALE GENOMIC DNA]</scope>
    <source>
        <strain evidence="2">ATCC 58785 / CBS 6054 / NBRC 10063 / NRRL Y-11545</strain>
    </source>
</reference>
<evidence type="ECO:0000313" key="1">
    <source>
        <dbReference type="EMBL" id="ABN68253.2"/>
    </source>
</evidence>
<dbReference type="Proteomes" id="UP000002258">
    <property type="component" value="Chromosome 7"/>
</dbReference>
<organism evidence="1 2">
    <name type="scientific">Scheffersomyces stipitis (strain ATCC 58785 / CBS 6054 / NBRC 10063 / NRRL Y-11545)</name>
    <name type="common">Yeast</name>
    <name type="synonym">Pichia stipitis</name>
    <dbReference type="NCBI Taxonomy" id="322104"/>
    <lineage>
        <taxon>Eukaryota</taxon>
        <taxon>Fungi</taxon>
        <taxon>Dikarya</taxon>
        <taxon>Ascomycota</taxon>
        <taxon>Saccharomycotina</taxon>
        <taxon>Pichiomycetes</taxon>
        <taxon>Debaryomycetaceae</taxon>
        <taxon>Scheffersomyces</taxon>
    </lineage>
</organism>
<dbReference type="GeneID" id="4840679"/>
<accession>A3LYZ9</accession>